<gene>
    <name evidence="2" type="ORF">GM658_01665</name>
</gene>
<evidence type="ECO:0000313" key="2">
    <source>
        <dbReference type="EMBL" id="MTW09297.1"/>
    </source>
</evidence>
<name>A0A6L6QBY5_9BURK</name>
<protein>
    <submittedName>
        <fullName evidence="2">Alpha/beta fold hydrolase</fullName>
    </submittedName>
</protein>
<sequence length="381" mass="40794">MPPSMWPGNNRLAVARTVVPPARCFPLMLILPFLQIGKATVKALLIVTASALPLAGLASQQFDVSSAPGITLAVTEVGQHHGKRPLLLVHGARVSSKPSFDLPVPGGSLAADLAKRGFDVYTLDVRGYGASTRPAEMSLAPTTGAALVRTNAAVEDIDAAVDYVRRRSGGAKVALLGWATGGQWVGHYATLHSPKLSAVIMLNSLYRGTSPHPLIGRGTAMEDKQHPGAYSNAACGNYRLTDAASILGPWDRTLGEEKNRARDPAVAKAYVDAALDSDATSSQREPRSFRAPCGAMEDSFYLATGRQLWDASLITAPVLAIAGEKDFWSRPEDMQNLQADLVHSPAVRMVRIPNATHFLHLEWPARGRAQLIDEVDGFVPR</sequence>
<dbReference type="AlphaFoldDB" id="A0A6L6QBY5"/>
<dbReference type="SUPFAM" id="SSF53474">
    <property type="entry name" value="alpha/beta-Hydrolases"/>
    <property type="match status" value="1"/>
</dbReference>
<dbReference type="PANTHER" id="PTHR43798">
    <property type="entry name" value="MONOACYLGLYCEROL LIPASE"/>
    <property type="match status" value="1"/>
</dbReference>
<dbReference type="OrthoDB" id="9780134at2"/>
<dbReference type="InterPro" id="IPR050266">
    <property type="entry name" value="AB_hydrolase_sf"/>
</dbReference>
<comment type="caution">
    <text evidence="2">The sequence shown here is derived from an EMBL/GenBank/DDBJ whole genome shotgun (WGS) entry which is preliminary data.</text>
</comment>
<dbReference type="GO" id="GO:0016020">
    <property type="term" value="C:membrane"/>
    <property type="evidence" value="ECO:0007669"/>
    <property type="project" value="TreeGrafter"/>
</dbReference>
<dbReference type="EMBL" id="WNKX01000001">
    <property type="protein sequence ID" value="MTW09297.1"/>
    <property type="molecule type" value="Genomic_DNA"/>
</dbReference>
<accession>A0A6L6QBY5</accession>
<evidence type="ECO:0000313" key="3">
    <source>
        <dbReference type="Proteomes" id="UP000472320"/>
    </source>
</evidence>
<keyword evidence="2" id="KW-0378">Hydrolase</keyword>
<dbReference type="PANTHER" id="PTHR43798:SF33">
    <property type="entry name" value="HYDROLASE, PUTATIVE (AFU_ORTHOLOGUE AFUA_2G14860)-RELATED"/>
    <property type="match status" value="1"/>
</dbReference>
<proteinExistence type="predicted"/>
<dbReference type="Gene3D" id="3.40.50.1820">
    <property type="entry name" value="alpha/beta hydrolase"/>
    <property type="match status" value="1"/>
</dbReference>
<dbReference type="InterPro" id="IPR029058">
    <property type="entry name" value="AB_hydrolase_fold"/>
</dbReference>
<dbReference type="Pfam" id="PF00561">
    <property type="entry name" value="Abhydrolase_1"/>
    <property type="match status" value="1"/>
</dbReference>
<organism evidence="2 3">
    <name type="scientific">Massilia eburnea</name>
    <dbReference type="NCBI Taxonomy" id="1776165"/>
    <lineage>
        <taxon>Bacteria</taxon>
        <taxon>Pseudomonadati</taxon>
        <taxon>Pseudomonadota</taxon>
        <taxon>Betaproteobacteria</taxon>
        <taxon>Burkholderiales</taxon>
        <taxon>Oxalobacteraceae</taxon>
        <taxon>Telluria group</taxon>
        <taxon>Massilia</taxon>
    </lineage>
</organism>
<feature type="domain" description="AB hydrolase-1" evidence="1">
    <location>
        <begin position="85"/>
        <end position="362"/>
    </location>
</feature>
<reference evidence="2 3" key="1">
    <citation type="submission" date="2019-11" db="EMBL/GenBank/DDBJ databases">
        <title>Type strains purchased from KCTC, JCM and DSMZ.</title>
        <authorList>
            <person name="Lu H."/>
        </authorList>
    </citation>
    <scope>NUCLEOTIDE SEQUENCE [LARGE SCALE GENOMIC DNA]</scope>
    <source>
        <strain evidence="2 3">JCM 31587</strain>
    </source>
</reference>
<dbReference type="GO" id="GO:0016787">
    <property type="term" value="F:hydrolase activity"/>
    <property type="evidence" value="ECO:0007669"/>
    <property type="project" value="UniProtKB-KW"/>
</dbReference>
<dbReference type="Proteomes" id="UP000472320">
    <property type="component" value="Unassembled WGS sequence"/>
</dbReference>
<dbReference type="InterPro" id="IPR000073">
    <property type="entry name" value="AB_hydrolase_1"/>
</dbReference>
<evidence type="ECO:0000259" key="1">
    <source>
        <dbReference type="Pfam" id="PF00561"/>
    </source>
</evidence>
<keyword evidence="3" id="KW-1185">Reference proteome</keyword>